<comment type="caution">
    <text evidence="5">The sequence shown here is derived from an EMBL/GenBank/DDBJ whole genome shotgun (WGS) entry which is preliminary data.</text>
</comment>
<accession>A0A1D2NM14</accession>
<evidence type="ECO:0000256" key="2">
    <source>
        <dbReference type="ARBA" id="ARBA00022786"/>
    </source>
</evidence>
<dbReference type="EMBL" id="LJIJ01000012">
    <property type="protein sequence ID" value="ODN05976.1"/>
    <property type="molecule type" value="Genomic_DNA"/>
</dbReference>
<evidence type="ECO:0000313" key="6">
    <source>
        <dbReference type="Proteomes" id="UP000094527"/>
    </source>
</evidence>
<dbReference type="SUPFAM" id="SSF54495">
    <property type="entry name" value="UBC-like"/>
    <property type="match status" value="1"/>
</dbReference>
<reference evidence="5 6" key="1">
    <citation type="journal article" date="2016" name="Genome Biol. Evol.">
        <title>Gene Family Evolution Reflects Adaptation to Soil Environmental Stressors in the Genome of the Collembolan Orchesella cincta.</title>
        <authorList>
            <person name="Faddeeva-Vakhrusheva A."/>
            <person name="Derks M.F."/>
            <person name="Anvar S.Y."/>
            <person name="Agamennone V."/>
            <person name="Suring W."/>
            <person name="Smit S."/>
            <person name="van Straalen N.M."/>
            <person name="Roelofs D."/>
        </authorList>
    </citation>
    <scope>NUCLEOTIDE SEQUENCE [LARGE SCALE GENOMIC DNA]</scope>
    <source>
        <tissue evidence="5">Mixed pool</tissue>
    </source>
</reference>
<dbReference type="Gene3D" id="3.10.110.10">
    <property type="entry name" value="Ubiquitin Conjugating Enzyme"/>
    <property type="match status" value="1"/>
</dbReference>
<keyword evidence="1" id="KW-0808">Transferase</keyword>
<organism evidence="5 6">
    <name type="scientific">Orchesella cincta</name>
    <name type="common">Springtail</name>
    <name type="synonym">Podura cincta</name>
    <dbReference type="NCBI Taxonomy" id="48709"/>
    <lineage>
        <taxon>Eukaryota</taxon>
        <taxon>Metazoa</taxon>
        <taxon>Ecdysozoa</taxon>
        <taxon>Arthropoda</taxon>
        <taxon>Hexapoda</taxon>
        <taxon>Collembola</taxon>
        <taxon>Entomobryomorpha</taxon>
        <taxon>Entomobryoidea</taxon>
        <taxon>Orchesellidae</taxon>
        <taxon>Orchesellinae</taxon>
        <taxon>Orchesella</taxon>
    </lineage>
</organism>
<name>A0A1D2NM14_ORCCI</name>
<dbReference type="STRING" id="48709.A0A1D2NM14"/>
<dbReference type="GO" id="GO:0061631">
    <property type="term" value="F:ubiquitin conjugating enzyme activity"/>
    <property type="evidence" value="ECO:0007669"/>
    <property type="project" value="TreeGrafter"/>
</dbReference>
<sequence length="878" mass="99550">MTSKRSDSATRKRSYLSMASGVNEKEDVELDHESAIGSMEPGSNNADGNGNVNEECDIKNVAISQPLLKGDKVLAVGNIGGWQWRRKRKDSKMVTGTVVLGKEQTLSILWEHGKIEKLNSKSDLLSYGDRVFVLDREFITTGSRVVVTGHPDRLVGTVLNKRYIAAASCTVNSDVIFDNVDTKTLSRHPFGGSYNGSKILFDSWIGIIVGSRSRLYLKAIEDGAEFSVIQDGRYPQSFVVGEEIKLGLGMIWNAQNFSTGDSLWLANAIKYYNTSAIVTNVVIEELEVVWIGKATSPKADYYPYEFPDAPDKIIPYESLGDVGYLSGENCYHIFRKNVWKYSSSSNDIPVSRDKWMGKWLKIVDWDRWEYADCEIIADKEKYLNKELALQIECVRSIIDVLWDNGNRSTVGTCDVIPAHVGSAWSEITQLHSGAIVRDRLDFENKDKYGVLLDVDKEMNATVKWITPSGKEGGFTEMLSSNVPLYNLVEKEEYEFISRISQCPLVHSKGRFQIGVVIGIKSSTGEVEVRLPDGKLEYRMPHQLTHYKCDVLYCPRAKEWVSWYEHILPPSGIISVTPSSESDAQELSSWDECLSVPIMKRLDFTDNVPTDNIFACEDTVPRVRETQFRRAVEKEVAEMGEDGQCGLPEGIWVEYYLNRGDIMSAVVAGPVDTVFEDFLFIFDIFLLEDFPRSEPHINFRSMGVTLFPRHFCKSGAVFLPDTTRLTDEDFTLSYIQNLLLEIKDFMARPLDQIRKLDNKELGPIKHENVEELHKFLSLSVLDYTIAILRTPPQHWNSLIGHHFSEALPRIIERYTKAPMQLKRPTASVNNEKGDVPEPVEFQLVTVHGVIPTVKVFRQGWIHYRIFMHLGRAAERLQLK</sequence>
<feature type="domain" description="UBC core" evidence="4">
    <location>
        <begin position="626"/>
        <end position="784"/>
    </location>
</feature>
<gene>
    <name evidence="5" type="ORF">Ocin01_00705</name>
</gene>
<evidence type="ECO:0000256" key="3">
    <source>
        <dbReference type="SAM" id="MobiDB-lite"/>
    </source>
</evidence>
<dbReference type="PANTHER" id="PTHR46116:SF15">
    <property type="entry name" value="(E3-INDEPENDENT) E2 UBIQUITIN-CONJUGATING ENZYME"/>
    <property type="match status" value="1"/>
</dbReference>
<evidence type="ECO:0000256" key="1">
    <source>
        <dbReference type="ARBA" id="ARBA00022679"/>
    </source>
</evidence>
<feature type="region of interest" description="Disordered" evidence="3">
    <location>
        <begin position="1"/>
        <end position="31"/>
    </location>
</feature>
<dbReference type="PROSITE" id="PS50127">
    <property type="entry name" value="UBC_2"/>
    <property type="match status" value="1"/>
</dbReference>
<evidence type="ECO:0000313" key="5">
    <source>
        <dbReference type="EMBL" id="ODN05976.1"/>
    </source>
</evidence>
<feature type="compositionally biased region" description="Basic and acidic residues" evidence="3">
    <location>
        <begin position="1"/>
        <end position="10"/>
    </location>
</feature>
<keyword evidence="2" id="KW-0833">Ubl conjugation pathway</keyword>
<keyword evidence="6" id="KW-1185">Reference proteome</keyword>
<protein>
    <submittedName>
        <fullName evidence="5">Putative ubiquitin-conjugating enzyme E2 25</fullName>
    </submittedName>
</protein>
<dbReference type="Proteomes" id="UP000094527">
    <property type="component" value="Unassembled WGS sequence"/>
</dbReference>
<evidence type="ECO:0000259" key="4">
    <source>
        <dbReference type="PROSITE" id="PS50127"/>
    </source>
</evidence>
<proteinExistence type="predicted"/>
<dbReference type="InterPro" id="IPR000608">
    <property type="entry name" value="UBC"/>
</dbReference>
<dbReference type="PANTHER" id="PTHR46116">
    <property type="entry name" value="(E3-INDEPENDENT) E2 UBIQUITIN-CONJUGATING ENZYME"/>
    <property type="match status" value="1"/>
</dbReference>
<dbReference type="InterPro" id="IPR016135">
    <property type="entry name" value="UBQ-conjugating_enzyme/RWD"/>
</dbReference>
<dbReference type="AlphaFoldDB" id="A0A1D2NM14"/>